<name>A0A2U7UEX3_9VIRU</name>
<dbReference type="Proteomes" id="UP000249758">
    <property type="component" value="Segment"/>
</dbReference>
<protein>
    <submittedName>
        <fullName evidence="1">Uncharacterized protein</fullName>
    </submittedName>
</protein>
<organism evidence="1">
    <name type="scientific">Pandoravirus macleodensis</name>
    <dbReference type="NCBI Taxonomy" id="2107707"/>
    <lineage>
        <taxon>Viruses</taxon>
        <taxon>Pandoravirus</taxon>
    </lineage>
</organism>
<dbReference type="KEGG" id="vg:36841448"/>
<evidence type="ECO:0000313" key="1">
    <source>
        <dbReference type="EMBL" id="AVK76993.1"/>
    </source>
</evidence>
<dbReference type="GeneID" id="36841448"/>
<sequence length="274" mass="29672">MQTVYAPDSEIMKAIAVDNPSAASLMRALDIRTLNEALRFLPRAQRTAMLLTALRTNNAEVIGEMVEAFRGDLQHSIVDLSRDTRAVQQICDAHQDRFNPFHCWASTMAAIAIEGRVDSLAIVVRRTAADVSILRRSFYMLASSPSRPQAAKTLFEVCADEPGISPEKRTSLLIGALVTAATCGANDMIDSLAPLCASSTLHDALLKCAKNTTGSRAFANMWRVAERTVCAHRALSNVCGGGARAHLRRYIRALGRGRPCKSVDCICGPSRADA</sequence>
<accession>A0A2U7UEX3</accession>
<reference evidence="1" key="1">
    <citation type="journal article" date="2018" name="Nat. Commun.">
        <title>Diversity and evolution of the emerging Pandoraviridae family.</title>
        <authorList>
            <person name="Legendre M."/>
            <person name="Fabre E."/>
            <person name="Poirot O."/>
            <person name="Jeudy S."/>
            <person name="Lartigue A."/>
            <person name="Alempic J.M."/>
            <person name="Beucher L."/>
            <person name="Philippe N."/>
            <person name="Bertaux L."/>
            <person name="Christo-Foroux E."/>
            <person name="Labadie K."/>
            <person name="Coute Y."/>
            <person name="Abergel C."/>
            <person name="Claverie J.M."/>
        </authorList>
    </citation>
    <scope>NUCLEOTIDE SEQUENCE [LARGE SCALE GENOMIC DNA]</scope>
    <source>
        <strain evidence="1">Macleodensis</strain>
    </source>
</reference>
<proteinExistence type="predicted"/>
<dbReference type="RefSeq" id="YP_009480989.1">
    <property type="nucleotide sequence ID" value="NC_037665.1"/>
</dbReference>
<dbReference type="EMBL" id="MG011691">
    <property type="protein sequence ID" value="AVK76993.1"/>
    <property type="molecule type" value="Genomic_DNA"/>
</dbReference>
<gene>
    <name evidence="1" type="ORF">pmac_cds_305</name>
</gene>